<evidence type="ECO:0000256" key="6">
    <source>
        <dbReference type="ARBA" id="ARBA00023187"/>
    </source>
</evidence>
<sequence>MLDGDNYQLWRILILDILDKLKIEAAVKGPYLVTTAEWRELNEHKNRQEIVVILKDSRRSRSPDRYRRSRRSRSPPRHRPSSPSRYRSSHRRHDRNEDQSPPRRRSRERSQHTTRPTQERLHQPRVRSRSRSPVKHKDHTNNSNNRDQSPPPPSKDNETSEATDEALQQMTEEEQMNALLGFGGFSTTKGKAVAGNNVGAANVKKQRKFRQYMNRKGGFNRLLDK</sequence>
<comment type="subunit">
    <text evidence="4">Part of a tri-snRNP complex.</text>
</comment>
<dbReference type="InterPro" id="IPR013957">
    <property type="entry name" value="SNRNP27"/>
</dbReference>
<dbReference type="GO" id="GO:0008380">
    <property type="term" value="P:RNA splicing"/>
    <property type="evidence" value="ECO:0007669"/>
    <property type="project" value="UniProtKB-KW"/>
</dbReference>
<feature type="compositionally biased region" description="Basic residues" evidence="8">
    <location>
        <begin position="123"/>
        <end position="138"/>
    </location>
</feature>
<keyword evidence="7" id="KW-0539">Nucleus</keyword>
<dbReference type="AlphaFoldDB" id="A0A9W8M7G9"/>
<protein>
    <recommendedName>
        <fullName evidence="9">U4/U6.U5 small nuclear ribonucleoprotein 27kDa protein domain-containing protein</fullName>
    </recommendedName>
</protein>
<evidence type="ECO:0000256" key="5">
    <source>
        <dbReference type="ARBA" id="ARBA00022664"/>
    </source>
</evidence>
<feature type="domain" description="U4/U6.U5 small nuclear ribonucleoprotein 27kDa protein" evidence="9">
    <location>
        <begin position="172"/>
        <end position="225"/>
    </location>
</feature>
<evidence type="ECO:0000256" key="1">
    <source>
        <dbReference type="ARBA" id="ARBA00003632"/>
    </source>
</evidence>
<gene>
    <name evidence="10" type="ORF">GGH94_002130</name>
</gene>
<feature type="region of interest" description="Disordered" evidence="8">
    <location>
        <begin position="54"/>
        <end position="164"/>
    </location>
</feature>
<keyword evidence="11" id="KW-1185">Reference proteome</keyword>
<feature type="compositionally biased region" description="Basic and acidic residues" evidence="8">
    <location>
        <begin position="55"/>
        <end position="66"/>
    </location>
</feature>
<keyword evidence="6" id="KW-0508">mRNA splicing</keyword>
<dbReference type="GO" id="GO:0071011">
    <property type="term" value="C:precatalytic spliceosome"/>
    <property type="evidence" value="ECO:0007669"/>
    <property type="project" value="TreeGrafter"/>
</dbReference>
<evidence type="ECO:0000256" key="3">
    <source>
        <dbReference type="ARBA" id="ARBA00008218"/>
    </source>
</evidence>
<evidence type="ECO:0000259" key="9">
    <source>
        <dbReference type="Pfam" id="PF08648"/>
    </source>
</evidence>
<keyword evidence="5" id="KW-0507">mRNA processing</keyword>
<dbReference type="GO" id="GO:0006397">
    <property type="term" value="P:mRNA processing"/>
    <property type="evidence" value="ECO:0007669"/>
    <property type="project" value="UniProtKB-KW"/>
</dbReference>
<comment type="subcellular location">
    <subcellularLocation>
        <location evidence="2">Nucleus</location>
    </subcellularLocation>
</comment>
<accession>A0A9W8M7G9</accession>
<comment type="similarity">
    <text evidence="3">Belongs to the SNUT3 family.</text>
</comment>
<dbReference type="PANTHER" id="PTHR31077">
    <property type="entry name" value="U4/U6.U5 SMALL NUCLEAR RIBONUCLEOPROTEIN 27 KDA PROTEIN"/>
    <property type="match status" value="1"/>
</dbReference>
<evidence type="ECO:0000256" key="8">
    <source>
        <dbReference type="SAM" id="MobiDB-lite"/>
    </source>
</evidence>
<dbReference type="Pfam" id="PF08648">
    <property type="entry name" value="SNRNP27"/>
    <property type="match status" value="1"/>
</dbReference>
<proteinExistence type="inferred from homology"/>
<dbReference type="EMBL" id="JANBUY010000057">
    <property type="protein sequence ID" value="KAJ2865533.1"/>
    <property type="molecule type" value="Genomic_DNA"/>
</dbReference>
<reference evidence="10" key="1">
    <citation type="submission" date="2022-07" db="EMBL/GenBank/DDBJ databases">
        <title>Phylogenomic reconstructions and comparative analyses of Kickxellomycotina fungi.</title>
        <authorList>
            <person name="Reynolds N.K."/>
            <person name="Stajich J.E."/>
            <person name="Barry K."/>
            <person name="Grigoriev I.V."/>
            <person name="Crous P."/>
            <person name="Smith M.E."/>
        </authorList>
    </citation>
    <scope>NUCLEOTIDE SEQUENCE</scope>
    <source>
        <strain evidence="10">RSA 476</strain>
    </source>
</reference>
<evidence type="ECO:0000256" key="2">
    <source>
        <dbReference type="ARBA" id="ARBA00004123"/>
    </source>
</evidence>
<evidence type="ECO:0000256" key="7">
    <source>
        <dbReference type="ARBA" id="ARBA00023242"/>
    </source>
</evidence>
<evidence type="ECO:0000256" key="4">
    <source>
        <dbReference type="ARBA" id="ARBA00011825"/>
    </source>
</evidence>
<comment type="caution">
    <text evidence="10">The sequence shown here is derived from an EMBL/GenBank/DDBJ whole genome shotgun (WGS) entry which is preliminary data.</text>
</comment>
<name>A0A9W8M7G9_9FUNG</name>
<comment type="function">
    <text evidence="1">May play a role in mRNA splicing.</text>
</comment>
<dbReference type="Proteomes" id="UP001140074">
    <property type="component" value="Unassembled WGS sequence"/>
</dbReference>
<organism evidence="10 11">
    <name type="scientific">Coemansia aciculifera</name>
    <dbReference type="NCBI Taxonomy" id="417176"/>
    <lineage>
        <taxon>Eukaryota</taxon>
        <taxon>Fungi</taxon>
        <taxon>Fungi incertae sedis</taxon>
        <taxon>Zoopagomycota</taxon>
        <taxon>Kickxellomycotina</taxon>
        <taxon>Kickxellomycetes</taxon>
        <taxon>Kickxellales</taxon>
        <taxon>Kickxellaceae</taxon>
        <taxon>Coemansia</taxon>
    </lineage>
</organism>
<feature type="compositionally biased region" description="Basic residues" evidence="8">
    <location>
        <begin position="67"/>
        <end position="80"/>
    </location>
</feature>
<evidence type="ECO:0000313" key="10">
    <source>
        <dbReference type="EMBL" id="KAJ2865533.1"/>
    </source>
</evidence>
<evidence type="ECO:0000313" key="11">
    <source>
        <dbReference type="Proteomes" id="UP001140074"/>
    </source>
</evidence>
<dbReference type="PANTHER" id="PTHR31077:SF1">
    <property type="entry name" value="U4_U6.U5 SMALL NUCLEAR RIBONUCLEOPROTEIN 27 KDA PROTEIN"/>
    <property type="match status" value="1"/>
</dbReference>